<dbReference type="GO" id="GO:0051920">
    <property type="term" value="F:peroxiredoxin activity"/>
    <property type="evidence" value="ECO:0007669"/>
    <property type="project" value="InterPro"/>
</dbReference>
<evidence type="ECO:0000313" key="2">
    <source>
        <dbReference type="EMBL" id="KTD64295.1"/>
    </source>
</evidence>
<reference evidence="2 3" key="1">
    <citation type="submission" date="2015-11" db="EMBL/GenBank/DDBJ databases">
        <title>Genomic analysis of 38 Legionella species identifies large and diverse effector repertoires.</title>
        <authorList>
            <person name="Burstein D."/>
            <person name="Amaro F."/>
            <person name="Zusman T."/>
            <person name="Lifshitz Z."/>
            <person name="Cohen O."/>
            <person name="Gilbert J.A."/>
            <person name="Pupko T."/>
            <person name="Shuman H.A."/>
            <person name="Segal G."/>
        </authorList>
    </citation>
    <scope>NUCLEOTIDE SEQUENCE [LARGE SCALE GENOMIC DNA]</scope>
    <source>
        <strain evidence="2 3">Mt.St.Helens-9</strain>
    </source>
</reference>
<dbReference type="PANTHER" id="PTHR35446:SF3">
    <property type="entry name" value="CMD DOMAIN-CONTAINING PROTEIN"/>
    <property type="match status" value="1"/>
</dbReference>
<dbReference type="Gene3D" id="1.20.1290.10">
    <property type="entry name" value="AhpD-like"/>
    <property type="match status" value="1"/>
</dbReference>
<dbReference type="SUPFAM" id="SSF69118">
    <property type="entry name" value="AhpD-like"/>
    <property type="match status" value="1"/>
</dbReference>
<evidence type="ECO:0000259" key="1">
    <source>
        <dbReference type="Pfam" id="PF02627"/>
    </source>
</evidence>
<dbReference type="InterPro" id="IPR003779">
    <property type="entry name" value="CMD-like"/>
</dbReference>
<dbReference type="PANTHER" id="PTHR35446">
    <property type="entry name" value="SI:CH211-175M2.5"/>
    <property type="match status" value="1"/>
</dbReference>
<dbReference type="EMBL" id="LNYX01000013">
    <property type="protein sequence ID" value="KTD64295.1"/>
    <property type="molecule type" value="Genomic_DNA"/>
</dbReference>
<feature type="domain" description="Carboxymuconolactone decarboxylase-like" evidence="1">
    <location>
        <begin position="46"/>
        <end position="108"/>
    </location>
</feature>
<dbReference type="Pfam" id="PF02627">
    <property type="entry name" value="CMD"/>
    <property type="match status" value="1"/>
</dbReference>
<protein>
    <submittedName>
        <fullName evidence="2">24 kDa macrophage-induced major protein</fullName>
    </submittedName>
</protein>
<dbReference type="PATRIC" id="fig|452.5.peg.1218"/>
<dbReference type="InterPro" id="IPR029032">
    <property type="entry name" value="AhpD-like"/>
</dbReference>
<comment type="caution">
    <text evidence="2">The sequence shown here is derived from an EMBL/GenBank/DDBJ whole genome shotgun (WGS) entry which is preliminary data.</text>
</comment>
<keyword evidence="3" id="KW-1185">Reference proteome</keyword>
<dbReference type="AlphaFoldDB" id="A0A0W0Z562"/>
<proteinExistence type="predicted"/>
<dbReference type="RefSeq" id="WP_058483041.1">
    <property type="nucleotide sequence ID" value="NZ_CAAAII010000005.1"/>
</dbReference>
<name>A0A0W0Z562_LEGSP</name>
<sequence>MAEYYQMKTALKGKDDADDKAKELFERSEKELKMIPNLYKAMANAPEILKSYMDGYQGFREHSGFTPAEQEVVFLVISYENGCEYCMAAHSTMADFYSNVPREVTDAIREDKSIEDKKLSALASMTREMLLSRGRPESSVVEDFLNAGYSEKQLLDIVLAISVKTLSNYTNHLFNTPVDNVFKAREYKVVQFAARVFNYLKHKL</sequence>
<dbReference type="STRING" id="452.Lspi_1102"/>
<organism evidence="2 3">
    <name type="scientific">Legionella spiritensis</name>
    <dbReference type="NCBI Taxonomy" id="452"/>
    <lineage>
        <taxon>Bacteria</taxon>
        <taxon>Pseudomonadati</taxon>
        <taxon>Pseudomonadota</taxon>
        <taxon>Gammaproteobacteria</taxon>
        <taxon>Legionellales</taxon>
        <taxon>Legionellaceae</taxon>
        <taxon>Legionella</taxon>
    </lineage>
</organism>
<dbReference type="Proteomes" id="UP000054877">
    <property type="component" value="Unassembled WGS sequence"/>
</dbReference>
<accession>A0A0W0Z562</accession>
<evidence type="ECO:0000313" key="3">
    <source>
        <dbReference type="Proteomes" id="UP000054877"/>
    </source>
</evidence>
<gene>
    <name evidence="2" type="ORF">Lspi_1102</name>
</gene>